<dbReference type="InterPro" id="IPR057359">
    <property type="entry name" value="YfjL_N"/>
</dbReference>
<dbReference type="Pfam" id="PF25425">
    <property type="entry name" value="YfjL_N"/>
    <property type="match status" value="1"/>
</dbReference>
<dbReference type="EMBL" id="JAGGLI010000011">
    <property type="protein sequence ID" value="MBP2027472.1"/>
    <property type="molecule type" value="Genomic_DNA"/>
</dbReference>
<keyword evidence="1" id="KW-0812">Transmembrane</keyword>
<feature type="transmembrane region" description="Helical" evidence="1">
    <location>
        <begin position="7"/>
        <end position="30"/>
    </location>
</feature>
<comment type="caution">
    <text evidence="4">The sequence shown here is derived from an EMBL/GenBank/DDBJ whole genome shotgun (WGS) entry which is preliminary data.</text>
</comment>
<evidence type="ECO:0000313" key="4">
    <source>
        <dbReference type="EMBL" id="MBP2027472.1"/>
    </source>
</evidence>
<reference evidence="4 5" key="1">
    <citation type="submission" date="2021-03" db="EMBL/GenBank/DDBJ databases">
        <title>Genomic Encyclopedia of Type Strains, Phase IV (KMG-IV): sequencing the most valuable type-strain genomes for metagenomic binning, comparative biology and taxonomic classification.</title>
        <authorList>
            <person name="Goeker M."/>
        </authorList>
    </citation>
    <scope>NUCLEOTIDE SEQUENCE [LARGE SCALE GENOMIC DNA]</scope>
    <source>
        <strain evidence="4 5">DSM 27512</strain>
    </source>
</reference>
<protein>
    <recommendedName>
        <fullName evidence="6">DUF4825 domain-containing protein</fullName>
    </recommendedName>
</protein>
<proteinExistence type="predicted"/>
<dbReference type="Pfam" id="PF24911">
    <property type="entry name" value="YfjL_C"/>
    <property type="match status" value="1"/>
</dbReference>
<gene>
    <name evidence="4" type="ORF">J2Z35_001266</name>
</gene>
<evidence type="ECO:0000259" key="3">
    <source>
        <dbReference type="Pfam" id="PF25425"/>
    </source>
</evidence>
<name>A0ABS4KI84_9FIRM</name>
<dbReference type="RefSeq" id="WP_209660532.1">
    <property type="nucleotide sequence ID" value="NZ_JAGGLI010000011.1"/>
</dbReference>
<evidence type="ECO:0000313" key="5">
    <source>
        <dbReference type="Proteomes" id="UP001314903"/>
    </source>
</evidence>
<keyword evidence="5" id="KW-1185">Reference proteome</keyword>
<keyword evidence="1" id="KW-1133">Transmembrane helix</keyword>
<evidence type="ECO:0000256" key="1">
    <source>
        <dbReference type="SAM" id="Phobius"/>
    </source>
</evidence>
<evidence type="ECO:0000259" key="2">
    <source>
        <dbReference type="Pfam" id="PF24911"/>
    </source>
</evidence>
<dbReference type="Proteomes" id="UP001314903">
    <property type="component" value="Unassembled WGS sequence"/>
</dbReference>
<keyword evidence="1" id="KW-0472">Membrane</keyword>
<accession>A0ABS4KI84</accession>
<feature type="domain" description="YfjL-like N-terminal" evidence="3">
    <location>
        <begin position="7"/>
        <end position="97"/>
    </location>
</feature>
<sequence length="276" mass="32453">MIKISKFKIIVSLIIVILLSIILLILNGIYGNPISKSIAEQAADEYMANNYSDTDFFIEEIVYNFKDGDYYARVKSPSSQDSYFDFRILMTGEINYDSYESVLSGWNTYRRIDKKYNEMVGEIFSSEEFPLKSDIDYGKLEYIDEKYRTNRFDEPNYGLDIRELELDKEYDIKVLGEKYGHIIFYAQDDEISYEKASELLLILKETLDSEDVPFYAIDFILEKPRMEDGSPNRETESIDTSNFLYSDIYEEGLALRLEKAHNDLKKYYEEQDSKNK</sequence>
<feature type="domain" description="YfjL-like C-terminal" evidence="2">
    <location>
        <begin position="163"/>
        <end position="260"/>
    </location>
</feature>
<organism evidence="4 5">
    <name type="scientific">Acetoanaerobium pronyense</name>
    <dbReference type="NCBI Taxonomy" id="1482736"/>
    <lineage>
        <taxon>Bacteria</taxon>
        <taxon>Bacillati</taxon>
        <taxon>Bacillota</taxon>
        <taxon>Clostridia</taxon>
        <taxon>Peptostreptococcales</taxon>
        <taxon>Filifactoraceae</taxon>
        <taxon>Acetoanaerobium</taxon>
    </lineage>
</organism>
<dbReference type="InterPro" id="IPR056905">
    <property type="entry name" value="YfjL_C"/>
</dbReference>
<evidence type="ECO:0008006" key="6">
    <source>
        <dbReference type="Google" id="ProtNLM"/>
    </source>
</evidence>